<dbReference type="GO" id="GO:0003676">
    <property type="term" value="F:nucleic acid binding"/>
    <property type="evidence" value="ECO:0007669"/>
    <property type="project" value="InterPro"/>
</dbReference>
<feature type="domain" description="DDH" evidence="1">
    <location>
        <begin position="18"/>
        <end position="158"/>
    </location>
</feature>
<evidence type="ECO:0000313" key="4">
    <source>
        <dbReference type="Proteomes" id="UP001154312"/>
    </source>
</evidence>
<comment type="caution">
    <text evidence="3">The sequence shown here is derived from an EMBL/GenBank/DDBJ whole genome shotgun (WGS) entry which is preliminary data.</text>
</comment>
<organism evidence="3 4">
    <name type="scientific">Pelotomaculum isophthalicicum JI</name>
    <dbReference type="NCBI Taxonomy" id="947010"/>
    <lineage>
        <taxon>Bacteria</taxon>
        <taxon>Bacillati</taxon>
        <taxon>Bacillota</taxon>
        <taxon>Clostridia</taxon>
        <taxon>Eubacteriales</taxon>
        <taxon>Desulfotomaculaceae</taxon>
        <taxon>Pelotomaculum</taxon>
    </lineage>
</organism>
<evidence type="ECO:0000259" key="2">
    <source>
        <dbReference type="Pfam" id="PF02272"/>
    </source>
</evidence>
<dbReference type="RefSeq" id="WP_277442487.1">
    <property type="nucleotide sequence ID" value="NZ_JAKOAV010000003.1"/>
</dbReference>
<dbReference type="InterPro" id="IPR001667">
    <property type="entry name" value="DDH_dom"/>
</dbReference>
<dbReference type="PANTHER" id="PTHR47618">
    <property type="entry name" value="BIFUNCTIONAL OLIGORIBONUCLEASE AND PAP PHOSPHATASE NRNA"/>
    <property type="match status" value="1"/>
</dbReference>
<dbReference type="EMBL" id="JAKOAV010000003">
    <property type="protein sequence ID" value="MDF9407287.1"/>
    <property type="molecule type" value="Genomic_DNA"/>
</dbReference>
<reference evidence="3" key="1">
    <citation type="submission" date="2022-02" db="EMBL/GenBank/DDBJ databases">
        <authorList>
            <person name="Leng L."/>
        </authorList>
    </citation>
    <scope>NUCLEOTIDE SEQUENCE</scope>
    <source>
        <strain evidence="3">JI</strain>
    </source>
</reference>
<dbReference type="AlphaFoldDB" id="A0A9X4JVF3"/>
<dbReference type="InterPro" id="IPR038763">
    <property type="entry name" value="DHH_sf"/>
</dbReference>
<evidence type="ECO:0000313" key="3">
    <source>
        <dbReference type="EMBL" id="MDF9407287.1"/>
    </source>
</evidence>
<dbReference type="SUPFAM" id="SSF64182">
    <property type="entry name" value="DHH phosphoesterases"/>
    <property type="match status" value="1"/>
</dbReference>
<dbReference type="Pfam" id="PF01368">
    <property type="entry name" value="DHH"/>
    <property type="match status" value="1"/>
</dbReference>
<feature type="domain" description="DHHA1" evidence="2">
    <location>
        <begin position="234"/>
        <end position="303"/>
    </location>
</feature>
<accession>A0A9X4JVF3</accession>
<proteinExistence type="predicted"/>
<dbReference type="InterPro" id="IPR051319">
    <property type="entry name" value="Oligoribo/pAp-PDE_c-di-AMP_PDE"/>
</dbReference>
<sequence>MSKLEVIARAVSNIKHALICGHIMPDGDCLGSVLALALILKQLGKEATVAGPDPVPEIYEFLPGIQGYRAGSPPEGDYDTLIALDCPVAERLGIGYRDLPGRDLTVINIDHHASTNSYGTYRYIDPQAAAVGEIIFDLLQLMKVNISLDVAICLYTAIVTDTGSFQYESTTPDTHRRVARLIEIGVPVSRINVLLYEEKSRMCQLLLSAALKTLSFSNCGQVAWMIVTRDMLRDTGAKDEHTEGIVNYARSIKGVEVGLLFHELPDGKYKISFRSKKTVDVNRLAAYFGGGGHLRAAGCEISGNINIIEKEVVAAAVCAAGGAGL</sequence>
<gene>
    <name evidence="3" type="ORF">L7E55_02765</name>
</gene>
<dbReference type="InterPro" id="IPR003156">
    <property type="entry name" value="DHHA1_dom"/>
</dbReference>
<dbReference type="Proteomes" id="UP001154312">
    <property type="component" value="Unassembled WGS sequence"/>
</dbReference>
<dbReference type="PANTHER" id="PTHR47618:SF1">
    <property type="entry name" value="BIFUNCTIONAL OLIGORIBONUCLEASE AND PAP PHOSPHATASE NRNA"/>
    <property type="match status" value="1"/>
</dbReference>
<dbReference type="Gene3D" id="3.90.1640.10">
    <property type="entry name" value="inorganic pyrophosphatase (n-terminal core)"/>
    <property type="match status" value="1"/>
</dbReference>
<dbReference type="Pfam" id="PF02272">
    <property type="entry name" value="DHHA1"/>
    <property type="match status" value="1"/>
</dbReference>
<keyword evidence="4" id="KW-1185">Reference proteome</keyword>
<evidence type="ECO:0000259" key="1">
    <source>
        <dbReference type="Pfam" id="PF01368"/>
    </source>
</evidence>
<dbReference type="Gene3D" id="3.10.310.30">
    <property type="match status" value="1"/>
</dbReference>
<name>A0A9X4JVF3_9FIRM</name>
<protein>
    <submittedName>
        <fullName evidence="3">Bifunctional oligoribonuclease/PAP phosphatase NrnA</fullName>
    </submittedName>
</protein>